<sequence>MKEISPDTRPVDDAHILSDRYPHAEDAFVDFNSEGEKLLTEIRADLETMKSKEAAMEVLLQELLLSSKATHAALTAHSSTSATSAP</sequence>
<name>A0A132NRT9_GIAIN</name>
<dbReference type="Proteomes" id="UP000070089">
    <property type="component" value="Unassembled WGS sequence"/>
</dbReference>
<organism evidence="1 2">
    <name type="scientific">Giardia duodenalis assemblage B</name>
    <dbReference type="NCBI Taxonomy" id="1394984"/>
    <lineage>
        <taxon>Eukaryota</taxon>
        <taxon>Metamonada</taxon>
        <taxon>Diplomonadida</taxon>
        <taxon>Hexamitidae</taxon>
        <taxon>Giardiinae</taxon>
        <taxon>Giardia</taxon>
    </lineage>
</organism>
<dbReference type="AlphaFoldDB" id="A0A132NRT9"/>
<reference evidence="1 2" key="1">
    <citation type="journal article" date="2015" name="Mol. Biochem. Parasitol.">
        <title>Identification of polymorphic genes for use in assemblage B genotyping assays through comparative genomics of multiple assemblage B Giardia duodenalis isolates.</title>
        <authorList>
            <person name="Wielinga C."/>
            <person name="Thompson R.C."/>
            <person name="Monis P."/>
            <person name="Ryan U."/>
        </authorList>
    </citation>
    <scope>NUCLEOTIDE SEQUENCE [LARGE SCALE GENOMIC DNA]</scope>
    <source>
        <strain evidence="1 2">BAH15c1</strain>
    </source>
</reference>
<dbReference type="VEuPathDB" id="GiardiaDB:QR46_3212"/>
<evidence type="ECO:0000313" key="2">
    <source>
        <dbReference type="Proteomes" id="UP000070089"/>
    </source>
</evidence>
<dbReference type="EMBL" id="JXTI01000099">
    <property type="protein sequence ID" value="KWX12791.1"/>
    <property type="molecule type" value="Genomic_DNA"/>
</dbReference>
<protein>
    <submittedName>
        <fullName evidence="1">Uncharacterized protein</fullName>
    </submittedName>
</protein>
<proteinExistence type="predicted"/>
<comment type="caution">
    <text evidence="1">The sequence shown here is derived from an EMBL/GenBank/DDBJ whole genome shotgun (WGS) entry which is preliminary data.</text>
</comment>
<dbReference type="OrthoDB" id="10399090at2759"/>
<accession>A0A132NRT9</accession>
<evidence type="ECO:0000313" key="1">
    <source>
        <dbReference type="EMBL" id="KWX12791.1"/>
    </source>
</evidence>
<gene>
    <name evidence="1" type="ORF">QR46_3212</name>
</gene>